<dbReference type="SUPFAM" id="SSF51126">
    <property type="entry name" value="Pectin lyase-like"/>
    <property type="match status" value="1"/>
</dbReference>
<dbReference type="Gene3D" id="2.40.128.130">
    <property type="entry name" value="Autotransporter beta-domain"/>
    <property type="match status" value="1"/>
</dbReference>
<dbReference type="HOGENOM" id="CLU_283543_0_0_7"/>
<dbReference type="InterPro" id="IPR005546">
    <property type="entry name" value="Autotransporte_beta"/>
</dbReference>
<dbReference type="Pfam" id="PF03797">
    <property type="entry name" value="Autotransporter"/>
    <property type="match status" value="1"/>
</dbReference>
<dbReference type="SUPFAM" id="SSF103515">
    <property type="entry name" value="Autotransporter"/>
    <property type="match status" value="1"/>
</dbReference>
<dbReference type="AlphaFoldDB" id="I2Q1A9"/>
<protein>
    <submittedName>
        <fullName evidence="3">Outer membrane autotransporter barrel domain-containing protein</fullName>
    </submittedName>
</protein>
<name>I2Q1A9_9BACT</name>
<accession>I2Q1A9</accession>
<evidence type="ECO:0000259" key="2">
    <source>
        <dbReference type="PROSITE" id="PS51208"/>
    </source>
</evidence>
<dbReference type="eggNOG" id="COG4625">
    <property type="taxonomic scope" value="Bacteria"/>
</dbReference>
<dbReference type="NCBIfam" id="TIGR01414">
    <property type="entry name" value="autotrans_barl"/>
    <property type="match status" value="1"/>
</dbReference>
<evidence type="ECO:0000256" key="1">
    <source>
        <dbReference type="SAM" id="SignalP"/>
    </source>
</evidence>
<dbReference type="InterPro" id="IPR006315">
    <property type="entry name" value="OM_autotransptr_brl_dom"/>
</dbReference>
<dbReference type="SMART" id="SM00869">
    <property type="entry name" value="Autotransporter"/>
    <property type="match status" value="1"/>
</dbReference>
<keyword evidence="1" id="KW-0732">Signal</keyword>
<organism evidence="3">
    <name type="scientific">Desulfovibrio sp. U5L</name>
    <dbReference type="NCBI Taxonomy" id="596152"/>
    <lineage>
        <taxon>Bacteria</taxon>
        <taxon>Pseudomonadati</taxon>
        <taxon>Thermodesulfobacteriota</taxon>
        <taxon>Desulfovibrionia</taxon>
        <taxon>Desulfovibrionales</taxon>
        <taxon>Desulfovibrionaceae</taxon>
        <taxon>Desulfovibrio</taxon>
    </lineage>
</organism>
<dbReference type="STRING" id="596152.DesU5LDRAFT_1888"/>
<dbReference type="PROSITE" id="PS51208">
    <property type="entry name" value="AUTOTRANSPORTER"/>
    <property type="match status" value="1"/>
</dbReference>
<evidence type="ECO:0000313" key="3">
    <source>
        <dbReference type="EMBL" id="EIG53565.1"/>
    </source>
</evidence>
<dbReference type="InterPro" id="IPR011050">
    <property type="entry name" value="Pectin_lyase_fold/virulence"/>
</dbReference>
<dbReference type="GO" id="GO:0019867">
    <property type="term" value="C:outer membrane"/>
    <property type="evidence" value="ECO:0007669"/>
    <property type="project" value="InterPro"/>
</dbReference>
<proteinExistence type="predicted"/>
<sequence>MRYLFLPTGKGMFAIICSCLFFCLSPAVALAQTSLTVTSSASSGNGSLEAILSSIGSVSGQGNTVDFAPNLSGQTISMGGSRLTLGGSTVNGVTIQNTEAGSGVTVSASSTGAYGELLQVSNNTTLSLSGTAPLTLHASIGSGNGPYYLIYSNSILNIGSIGANVILSDSITNGDGFSRGTVLSTSGTSSVNALNISGGIQGQINAYVNSNCQVIAGGVGAYGASNSPLTIQGGISGNITAKAITGTAASGGTSSYAYGLYTPNSNILINGGLSGAISSTISATGAMNSNSAYGIWSGGTLNLDSLSGQVASTATATGSYNSTVSQSYGLNSAGALSLSGVLSGSVTSTSSISAASSHNNGGKAAAYGLYTFNGDLSIAGGLSGTVIASASAGANGNASAYGLYSSGTITGGNSSTPLVISGTVSARANGPAMAVSSSGPANLYVTGSVSGVDSSGSGNGYAIKTGSGSSLNLGTGANLTGLVDLGGGSSTLNLFGTGAANNIFQNVGTVVAGDGSTPTNWSLSPGALSTFGNLVVNPNASLTHNGNVNVSGAIIDNGTLTTATLNLVSGSTLSGSGTVIGNVINGGTVAPGNSPGTLTIAGNYVMAPGGRMSMDITPTAYDHLVVSGTTVVSGGTLGLAIAPGYYRSGQVFTVLTSQGGITGAYDAVSTTIQSKFLSFAVTQDSPASHSVTVTRNHYGIAATDRNSQGAALGLDAAVLANNPAMTQVFTNLDFCSDDTAAQALRQMSPEPYSALSETGLATLRLFSGTIRDRLYALRDGGNTPLAETSGMDPGRMPQLALNGGMTEAAPDMKNTAPASDFGLFLKPVGQVQTYDNSTNRTGFQASTFGLVAGGDARVSDNVILGVQIGYAHSSLNFFDAAGSRANADSVNGGLYGSFFTGGFHADALVQAGWAANQMHRQIAFASFASSPTANYTSFDWGGSFATGYDFTVGNFKIGPVATLDYGFLSNPGFKESGAADIGLKVRANTSDSLKSGLGLKASAKYVVNDKLALSPDVSVRWGHEFLDNSQNLTSSFIGSPGSRFSAKTGNPARNDMLLDGGLTMHIKGQTKLFVRYSGEFFGEKTQTQAGAAGFRFDF</sequence>
<dbReference type="InterPro" id="IPR036709">
    <property type="entry name" value="Autotransporte_beta_dom_sf"/>
</dbReference>
<reference evidence="3" key="1">
    <citation type="submission" date="2011-11" db="EMBL/GenBank/DDBJ databases">
        <title>Improved High-Quality Draft sequence of Desulfovibrio sp. U5L.</title>
        <authorList>
            <consortium name="US DOE Joint Genome Institute"/>
            <person name="Lucas S."/>
            <person name="Han J."/>
            <person name="Lapidus A."/>
            <person name="Cheng J.-F."/>
            <person name="Goodwin L."/>
            <person name="Pitluck S."/>
            <person name="Peters L."/>
            <person name="Ovchinnikova G."/>
            <person name="Held B."/>
            <person name="Detter J.C."/>
            <person name="Han C."/>
            <person name="Tapia R."/>
            <person name="Land M."/>
            <person name="Hauser L."/>
            <person name="Kyrpides N."/>
            <person name="Ivanova N."/>
            <person name="Pagani I."/>
            <person name="Gabster J."/>
            <person name="Walker C."/>
            <person name="Stolyar S."/>
            <person name="Stahl D."/>
            <person name="Arkin A."/>
            <person name="Dehal P."/>
            <person name="Hazen T."/>
            <person name="Woyke T."/>
        </authorList>
    </citation>
    <scope>NUCLEOTIDE SEQUENCE [LARGE SCALE GENOMIC DNA]</scope>
    <source>
        <strain evidence="3">U5L</strain>
    </source>
</reference>
<gene>
    <name evidence="3" type="ORF">DesU5LDRAFT_1888</name>
</gene>
<feature type="chain" id="PRO_5003663610" evidence="1">
    <location>
        <begin position="32"/>
        <end position="1098"/>
    </location>
</feature>
<feature type="signal peptide" evidence="1">
    <location>
        <begin position="1"/>
        <end position="31"/>
    </location>
</feature>
<dbReference type="EMBL" id="JH600068">
    <property type="protein sequence ID" value="EIG53565.1"/>
    <property type="molecule type" value="Genomic_DNA"/>
</dbReference>
<feature type="domain" description="Autotransporter" evidence="2">
    <location>
        <begin position="816"/>
        <end position="1098"/>
    </location>
</feature>